<protein>
    <submittedName>
        <fullName evidence="2">Helix-turn-helix domain-containing protein</fullName>
    </submittedName>
</protein>
<dbReference type="Gene3D" id="1.10.260.40">
    <property type="entry name" value="lambda repressor-like DNA-binding domains"/>
    <property type="match status" value="1"/>
</dbReference>
<keyword evidence="1" id="KW-0472">Membrane</keyword>
<evidence type="ECO:0000313" key="3">
    <source>
        <dbReference type="Proteomes" id="UP001595797"/>
    </source>
</evidence>
<feature type="transmembrane region" description="Helical" evidence="1">
    <location>
        <begin position="165"/>
        <end position="185"/>
    </location>
</feature>
<dbReference type="Proteomes" id="UP001595797">
    <property type="component" value="Unassembled WGS sequence"/>
</dbReference>
<dbReference type="InterPro" id="IPR001387">
    <property type="entry name" value="Cro/C1-type_HTH"/>
</dbReference>
<dbReference type="CDD" id="cd00093">
    <property type="entry name" value="HTH_XRE"/>
    <property type="match status" value="1"/>
</dbReference>
<accession>A0ABV9TJL2</accession>
<keyword evidence="1" id="KW-1133">Transmembrane helix</keyword>
<organism evidence="2 3">
    <name type="scientific">Kocuria oceani</name>
    <dbReference type="NCBI Taxonomy" id="988827"/>
    <lineage>
        <taxon>Bacteria</taxon>
        <taxon>Bacillati</taxon>
        <taxon>Actinomycetota</taxon>
        <taxon>Actinomycetes</taxon>
        <taxon>Micrococcales</taxon>
        <taxon>Micrococcaceae</taxon>
        <taxon>Kocuria</taxon>
    </lineage>
</organism>
<keyword evidence="1" id="KW-0812">Transmembrane</keyword>
<gene>
    <name evidence="2" type="ORF">ACFPCS_09515</name>
</gene>
<keyword evidence="3" id="KW-1185">Reference proteome</keyword>
<comment type="caution">
    <text evidence="2">The sequence shown here is derived from an EMBL/GenBank/DDBJ whole genome shotgun (WGS) entry which is preliminary data.</text>
</comment>
<name>A0ABV9TJL2_9MICC</name>
<reference evidence="3" key="1">
    <citation type="journal article" date="2019" name="Int. J. Syst. Evol. Microbiol.">
        <title>The Global Catalogue of Microorganisms (GCM) 10K type strain sequencing project: providing services to taxonomists for standard genome sequencing and annotation.</title>
        <authorList>
            <consortium name="The Broad Institute Genomics Platform"/>
            <consortium name="The Broad Institute Genome Sequencing Center for Infectious Disease"/>
            <person name="Wu L."/>
            <person name="Ma J."/>
        </authorList>
    </citation>
    <scope>NUCLEOTIDE SEQUENCE [LARGE SCALE GENOMIC DNA]</scope>
    <source>
        <strain evidence="3">CGMCC 4.6946</strain>
    </source>
</reference>
<dbReference type="InterPro" id="IPR010982">
    <property type="entry name" value="Lambda_DNA-bd_dom_sf"/>
</dbReference>
<proteinExistence type="predicted"/>
<sequence length="196" mass="21087">MSLDKMLLTPDHPAVRAQRLDVQPNSPGLSPDQRRRFGRKFHLERLHAGCTQADVAAAMGMHGRYAIEFVERLESGSAPEAELTRRRAQAIENRLGIPANRLLAQIALEQPGVLPELPEWPGLPPAKTRTAVDRRVEALAVLGSVAGAVFVLMGLGALVTGHLGAALALGIAGWLSLCGPLALALGRVMRHRNRRG</sequence>
<dbReference type="RefSeq" id="WP_277551100.1">
    <property type="nucleotide sequence ID" value="NZ_JARAMH010000007.1"/>
</dbReference>
<evidence type="ECO:0000256" key="1">
    <source>
        <dbReference type="SAM" id="Phobius"/>
    </source>
</evidence>
<evidence type="ECO:0000313" key="2">
    <source>
        <dbReference type="EMBL" id="MFC4903799.1"/>
    </source>
</evidence>
<feature type="transmembrane region" description="Helical" evidence="1">
    <location>
        <begin position="138"/>
        <end position="159"/>
    </location>
</feature>
<dbReference type="EMBL" id="JBHSIW010000011">
    <property type="protein sequence ID" value="MFC4903799.1"/>
    <property type="molecule type" value="Genomic_DNA"/>
</dbReference>